<organism evidence="1 2">
    <name type="scientific">Parapedobacter composti</name>
    <dbReference type="NCBI Taxonomy" id="623281"/>
    <lineage>
        <taxon>Bacteria</taxon>
        <taxon>Pseudomonadati</taxon>
        <taxon>Bacteroidota</taxon>
        <taxon>Sphingobacteriia</taxon>
        <taxon>Sphingobacteriales</taxon>
        <taxon>Sphingobacteriaceae</taxon>
        <taxon>Parapedobacter</taxon>
    </lineage>
</organism>
<evidence type="ECO:0000313" key="2">
    <source>
        <dbReference type="Proteomes" id="UP000199577"/>
    </source>
</evidence>
<dbReference type="EMBL" id="FOLL01000013">
    <property type="protein sequence ID" value="SFC51160.1"/>
    <property type="molecule type" value="Genomic_DNA"/>
</dbReference>
<proteinExistence type="predicted"/>
<evidence type="ECO:0000313" key="1">
    <source>
        <dbReference type="EMBL" id="SFC51160.1"/>
    </source>
</evidence>
<dbReference type="RefSeq" id="WP_090974115.1">
    <property type="nucleotide sequence ID" value="NZ_FOLL01000013.1"/>
</dbReference>
<evidence type="ECO:0008006" key="3">
    <source>
        <dbReference type="Google" id="ProtNLM"/>
    </source>
</evidence>
<sequence length="127" mass="14391">MQEVVLFEYAVIRVVPRVQREEFLNVGVILYCRGKRFLDMRYTLDVPRLTALCPSVDIGELEEYLRAFACVCRGTADGGPIAQWPPAERFRWLTAKRSTVIQTSAVHPGMCGDPQACLERLFGELVL</sequence>
<protein>
    <recommendedName>
        <fullName evidence="3">DUF3037 domain-containing protein</fullName>
    </recommendedName>
</protein>
<reference evidence="1 2" key="1">
    <citation type="submission" date="2016-10" db="EMBL/GenBank/DDBJ databases">
        <authorList>
            <person name="de Groot N.N."/>
        </authorList>
    </citation>
    <scope>NUCLEOTIDE SEQUENCE [LARGE SCALE GENOMIC DNA]</scope>
    <source>
        <strain evidence="1 2">DSM 22900</strain>
    </source>
</reference>
<dbReference type="AlphaFoldDB" id="A0A1I1K0L8"/>
<dbReference type="InterPro" id="IPR021398">
    <property type="entry name" value="DUF3037"/>
</dbReference>
<dbReference type="Proteomes" id="UP000199577">
    <property type="component" value="Unassembled WGS sequence"/>
</dbReference>
<gene>
    <name evidence="1" type="ORF">SAMN05421747_1139</name>
</gene>
<name>A0A1I1K0L8_9SPHI</name>
<dbReference type="STRING" id="623281.SAMN05421747_1139"/>
<keyword evidence="2" id="KW-1185">Reference proteome</keyword>
<accession>A0A1I1K0L8</accession>
<dbReference type="OrthoDB" id="9803207at2"/>
<dbReference type="Pfam" id="PF11236">
    <property type="entry name" value="DUF3037"/>
    <property type="match status" value="1"/>
</dbReference>